<evidence type="ECO:0000256" key="1">
    <source>
        <dbReference type="SAM" id="SignalP"/>
    </source>
</evidence>
<protein>
    <submittedName>
        <fullName evidence="2">Uncharacterized protein</fullName>
    </submittedName>
</protein>
<evidence type="ECO:0000313" key="2">
    <source>
        <dbReference type="EMBL" id="MDR5653078.1"/>
    </source>
</evidence>
<dbReference type="RefSeq" id="WP_310457314.1">
    <property type="nucleotide sequence ID" value="NZ_JAVKPH010000010.1"/>
</dbReference>
<gene>
    <name evidence="2" type="ORF">RGD00_10705</name>
</gene>
<dbReference type="Proteomes" id="UP001247754">
    <property type="component" value="Unassembled WGS sequence"/>
</dbReference>
<feature type="chain" id="PRO_5046628456" evidence="1">
    <location>
        <begin position="19"/>
        <end position="240"/>
    </location>
</feature>
<accession>A0ABU1F8Y6</accession>
<feature type="signal peptide" evidence="1">
    <location>
        <begin position="1"/>
        <end position="18"/>
    </location>
</feature>
<organism evidence="2 3">
    <name type="scientific">Ruixingdingia sedimenti</name>
    <dbReference type="NCBI Taxonomy" id="3073604"/>
    <lineage>
        <taxon>Bacteria</taxon>
        <taxon>Pseudomonadati</taxon>
        <taxon>Pseudomonadota</taxon>
        <taxon>Alphaproteobacteria</taxon>
        <taxon>Rhodobacterales</taxon>
        <taxon>Paracoccaceae</taxon>
        <taxon>Ruixingdingia</taxon>
    </lineage>
</organism>
<comment type="caution">
    <text evidence="2">The sequence shown here is derived from an EMBL/GenBank/DDBJ whole genome shotgun (WGS) entry which is preliminary data.</text>
</comment>
<sequence length="240" mass="26059">MGRWIWLWAAFAAGPAGAGSFTPPAGCDGFLTVQALGCKLSNFYRCGADAPGDQWRVDFGVMGAYFISRTDHEAQWVESVDLSPPRRQSLAPDPADPASFSELLASGMDTFSFGLVRDDGTASLVDGFDRLAGQTRVIDGVPLQMTEFAFSETDADTGALLHRARGREYVHSEWRLFFAGPSEWDVGEGFQPIDHSPVEFVFPGEPGFFATEPKYGCGMMMSQAPARIIPARAMSADPKE</sequence>
<keyword evidence="3" id="KW-1185">Reference proteome</keyword>
<proteinExistence type="predicted"/>
<dbReference type="EMBL" id="JAVKPH010000010">
    <property type="protein sequence ID" value="MDR5653078.1"/>
    <property type="molecule type" value="Genomic_DNA"/>
</dbReference>
<evidence type="ECO:0000313" key="3">
    <source>
        <dbReference type="Proteomes" id="UP001247754"/>
    </source>
</evidence>
<reference evidence="2 3" key="1">
    <citation type="submission" date="2023-09" db="EMBL/GenBank/DDBJ databases">
        <title>Xinfangfangia sedmenti sp. nov., isolated the sedment.</title>
        <authorList>
            <person name="Xu L."/>
        </authorList>
    </citation>
    <scope>NUCLEOTIDE SEQUENCE [LARGE SCALE GENOMIC DNA]</scope>
    <source>
        <strain evidence="2 3">LG-4</strain>
    </source>
</reference>
<name>A0ABU1F8Y6_9RHOB</name>
<keyword evidence="1" id="KW-0732">Signal</keyword>